<dbReference type="RefSeq" id="WP_108560571.1">
    <property type="nucleotide sequence ID" value="NZ_MUXE01000018.1"/>
</dbReference>
<sequence length="221" mass="25871">MFFHYHPYQPFLNKNSKFLIVGTLPPPRFCQKELKLKDVDFCYGSKDNLLWQIIKKIFNLDLIFENSLKAINQRKEFLISNQIGICDIVESCQRVKLDASDSNMQNIVLRDILKYLESYKSIKTLILTGGSSKNSPEYFLKKILKQNNIKIELINNTLPKTHQFTFDNRVFTTISLTSPSNAANKSIGANINYKKEKEKNPKYTTFDFRVNQYKKVFLDFE</sequence>
<keyword evidence="2" id="KW-1185">Reference proteome</keyword>
<evidence type="ECO:0000313" key="2">
    <source>
        <dbReference type="Proteomes" id="UP000251135"/>
    </source>
</evidence>
<dbReference type="InterPro" id="IPR036895">
    <property type="entry name" value="Uracil-DNA_glycosylase-like_sf"/>
</dbReference>
<gene>
    <name evidence="1" type="ORF">B0174_10490</name>
</gene>
<dbReference type="SUPFAM" id="SSF52141">
    <property type="entry name" value="Uracil-DNA glycosylase-like"/>
    <property type="match status" value="1"/>
</dbReference>
<dbReference type="AlphaFoldDB" id="A0A363CWZ6"/>
<organism evidence="1 2">
    <name type="scientific">Arcobacter caeni</name>
    <dbReference type="NCBI Taxonomy" id="1912877"/>
    <lineage>
        <taxon>Bacteria</taxon>
        <taxon>Pseudomonadati</taxon>
        <taxon>Campylobacterota</taxon>
        <taxon>Epsilonproteobacteria</taxon>
        <taxon>Campylobacterales</taxon>
        <taxon>Arcobacteraceae</taxon>
        <taxon>Arcobacter</taxon>
    </lineage>
</organism>
<evidence type="ECO:0000313" key="1">
    <source>
        <dbReference type="EMBL" id="PUE63572.1"/>
    </source>
</evidence>
<protein>
    <submittedName>
        <fullName evidence="1">DNA glycosylase</fullName>
    </submittedName>
</protein>
<proteinExistence type="predicted"/>
<comment type="caution">
    <text evidence="1">The sequence shown here is derived from an EMBL/GenBank/DDBJ whole genome shotgun (WGS) entry which is preliminary data.</text>
</comment>
<dbReference type="Gene3D" id="3.40.470.10">
    <property type="entry name" value="Uracil-DNA glycosylase-like domain"/>
    <property type="match status" value="1"/>
</dbReference>
<dbReference type="Proteomes" id="UP000251135">
    <property type="component" value="Unassembled WGS sequence"/>
</dbReference>
<dbReference type="CDD" id="cd10032">
    <property type="entry name" value="UDG-F6_HDG"/>
    <property type="match status" value="1"/>
</dbReference>
<name>A0A363CWZ6_9BACT</name>
<accession>A0A363CWZ6</accession>
<dbReference type="EMBL" id="MUXE01000018">
    <property type="protein sequence ID" value="PUE63572.1"/>
    <property type="molecule type" value="Genomic_DNA"/>
</dbReference>
<reference evidence="1 2" key="1">
    <citation type="submission" date="2017-02" db="EMBL/GenBank/DDBJ databases">
        <title>Arcobacter caeni sp. nov, a new Arcobacter species isolated from reclaimed water.</title>
        <authorList>
            <person name="Figueras M.J."/>
            <person name="Perez-Cataluna A."/>
            <person name="Salas-Masso N."/>
        </authorList>
    </citation>
    <scope>NUCLEOTIDE SEQUENCE [LARGE SCALE GENOMIC DNA]</scope>
    <source>
        <strain evidence="1 2">RW17-10</strain>
    </source>
</reference>
<dbReference type="OrthoDB" id="1422214at2"/>